<keyword evidence="1" id="KW-1133">Transmembrane helix</keyword>
<keyword evidence="1" id="KW-0472">Membrane</keyword>
<name>A0A0T7GHG3_NEOGA</name>
<gene>
    <name evidence="2" type="ORF">NGAL_HAMBI1189_15440</name>
</gene>
<dbReference type="AlphaFoldDB" id="A0A0T7GHG3"/>
<feature type="transmembrane region" description="Helical" evidence="1">
    <location>
        <begin position="50"/>
        <end position="69"/>
    </location>
</feature>
<protein>
    <submittedName>
        <fullName evidence="2">Uncharacterized protein</fullName>
    </submittedName>
</protein>
<dbReference type="EMBL" id="CCRK01000003">
    <property type="protein sequence ID" value="CDZ46714.1"/>
    <property type="molecule type" value="Genomic_DNA"/>
</dbReference>
<evidence type="ECO:0000313" key="3">
    <source>
        <dbReference type="Proteomes" id="UP000039660"/>
    </source>
</evidence>
<dbReference type="Proteomes" id="UP000039660">
    <property type="component" value="Unassembled WGS sequence"/>
</dbReference>
<feature type="transmembrane region" description="Helical" evidence="1">
    <location>
        <begin position="6"/>
        <end position="29"/>
    </location>
</feature>
<sequence>MGNLVPIATTTLVVILFLFAATFAIKLLNGHINTAGMLETAPDRPIDPERLLVLIGTVLAGFGYFSYGLNVGAKNGALPDLPEELVTALGGGNLLYLSGKIFRTGRII</sequence>
<proteinExistence type="predicted"/>
<accession>A0A0T7GHG3</accession>
<reference evidence="2 3" key="1">
    <citation type="submission" date="2014-08" db="EMBL/GenBank/DDBJ databases">
        <authorList>
            <person name="Chen Y.-H."/>
        </authorList>
    </citation>
    <scope>NUCLEOTIDE SEQUENCE [LARGE SCALE GENOMIC DNA]</scope>
</reference>
<keyword evidence="1" id="KW-0812">Transmembrane</keyword>
<organism evidence="2 3">
    <name type="scientific">Neorhizobium galegae bv. officinalis</name>
    <dbReference type="NCBI Taxonomy" id="323656"/>
    <lineage>
        <taxon>Bacteria</taxon>
        <taxon>Pseudomonadati</taxon>
        <taxon>Pseudomonadota</taxon>
        <taxon>Alphaproteobacteria</taxon>
        <taxon>Hyphomicrobiales</taxon>
        <taxon>Rhizobiaceae</taxon>
        <taxon>Rhizobium/Agrobacterium group</taxon>
        <taxon>Neorhizobium</taxon>
    </lineage>
</organism>
<dbReference type="RefSeq" id="WP_046632927.1">
    <property type="nucleotide sequence ID" value="NZ_CCRK01000003.1"/>
</dbReference>
<evidence type="ECO:0000313" key="2">
    <source>
        <dbReference type="EMBL" id="CDZ46714.1"/>
    </source>
</evidence>
<evidence type="ECO:0000256" key="1">
    <source>
        <dbReference type="SAM" id="Phobius"/>
    </source>
</evidence>